<dbReference type="GO" id="GO:0006310">
    <property type="term" value="P:DNA recombination"/>
    <property type="evidence" value="ECO:0007669"/>
    <property type="project" value="InterPro"/>
</dbReference>
<sequence length="303" mass="35053">MNYEDYIKMTQCAVYSITFPTENIIEKLENAVFPDHTEGKFEIVKNLITGKKVMQLEDGGIYFSIRAEFKQITKQLIACKMIEFKDMKKRDAEHLARVELYQALPPSSELYNVFYNPATQILVINNKSKRSNLALSLLVELFGLVGVKSVVVSTEKLGIDTKFKQYLDNHTPLFNALGFDYEATLRRATEDETIYRTCRHLDTDEGLNNAKQAMNDGFNVQSLAMRYEDEYGSILRFKLDEHLKIRSMKFADYAETVRQLRGDHASKAMILQDYIEQQYHILNCIIANTVLEFTQDTKLEDFV</sequence>
<protein>
    <submittedName>
        <fullName evidence="1">Uncharacterized protein</fullName>
    </submittedName>
</protein>
<comment type="caution">
    <text evidence="1">The sequence shown here is derived from an EMBL/GenBank/DDBJ whole genome shotgun (WGS) entry which is preliminary data.</text>
</comment>
<accession>A0A0A2X912</accession>
<gene>
    <name evidence="1" type="ORF">JP32_11875</name>
</gene>
<name>A0A0A2X912_9PAST</name>
<reference evidence="1 2" key="1">
    <citation type="submission" date="2014-08" db="EMBL/GenBank/DDBJ databases">
        <title>Chaperone-usher fimbriae in a diverse selection of Gallibacterium genomes.</title>
        <authorList>
            <person name="Kudirkiene E."/>
            <person name="Bager R.J."/>
            <person name="Johnson T.J."/>
            <person name="Bojesen A.M."/>
        </authorList>
    </citation>
    <scope>NUCLEOTIDE SEQUENCE [LARGE SCALE GENOMIC DNA]</scope>
    <source>
        <strain evidence="1 2">20558/3kl.</strain>
    </source>
</reference>
<dbReference type="EMBL" id="JPXS01000080">
    <property type="protein sequence ID" value="KGQ28911.1"/>
    <property type="molecule type" value="Genomic_DNA"/>
</dbReference>
<dbReference type="Proteomes" id="UP000030526">
    <property type="component" value="Unassembled WGS sequence"/>
</dbReference>
<dbReference type="Pfam" id="PF04381">
    <property type="entry name" value="RdgC"/>
    <property type="match status" value="1"/>
</dbReference>
<dbReference type="InterPro" id="IPR007476">
    <property type="entry name" value="RdgC"/>
</dbReference>
<dbReference type="RefSeq" id="WP_039085113.1">
    <property type="nucleotide sequence ID" value="NZ_JPXS01000080.1"/>
</dbReference>
<evidence type="ECO:0000313" key="2">
    <source>
        <dbReference type="Proteomes" id="UP000030526"/>
    </source>
</evidence>
<proteinExistence type="predicted"/>
<organism evidence="1 2">
    <name type="scientific">Gallibacterium anatis</name>
    <dbReference type="NCBI Taxonomy" id="750"/>
    <lineage>
        <taxon>Bacteria</taxon>
        <taxon>Pseudomonadati</taxon>
        <taxon>Pseudomonadota</taxon>
        <taxon>Gammaproteobacteria</taxon>
        <taxon>Pasteurellales</taxon>
        <taxon>Pasteurellaceae</taxon>
        <taxon>Gallibacterium</taxon>
    </lineage>
</organism>
<dbReference type="AlphaFoldDB" id="A0A0A2X912"/>
<evidence type="ECO:0000313" key="1">
    <source>
        <dbReference type="EMBL" id="KGQ28911.1"/>
    </source>
</evidence>